<dbReference type="EMBL" id="MGBG01000013">
    <property type="protein sequence ID" value="OGK64906.1"/>
    <property type="molecule type" value="Genomic_DNA"/>
</dbReference>
<evidence type="ECO:0000313" key="2">
    <source>
        <dbReference type="Proteomes" id="UP000178450"/>
    </source>
</evidence>
<proteinExistence type="predicted"/>
<evidence type="ECO:0000313" key="1">
    <source>
        <dbReference type="EMBL" id="OGK64906.1"/>
    </source>
</evidence>
<accession>A0A1F7KAM3</accession>
<name>A0A1F7KAM3_9BACT</name>
<gene>
    <name evidence="1" type="ORF">A2209_04385</name>
</gene>
<comment type="caution">
    <text evidence="1">The sequence shown here is derived from an EMBL/GenBank/DDBJ whole genome shotgun (WGS) entry which is preliminary data.</text>
</comment>
<reference evidence="1 2" key="1">
    <citation type="journal article" date="2016" name="Nat. Commun.">
        <title>Thousands of microbial genomes shed light on interconnected biogeochemical processes in an aquifer system.</title>
        <authorList>
            <person name="Anantharaman K."/>
            <person name="Brown C.T."/>
            <person name="Hug L.A."/>
            <person name="Sharon I."/>
            <person name="Castelle C.J."/>
            <person name="Probst A.J."/>
            <person name="Thomas B.C."/>
            <person name="Singh A."/>
            <person name="Wilkins M.J."/>
            <person name="Karaoz U."/>
            <person name="Brodie E.L."/>
            <person name="Williams K.H."/>
            <person name="Hubbard S.S."/>
            <person name="Banfield J.F."/>
        </authorList>
    </citation>
    <scope>NUCLEOTIDE SEQUENCE [LARGE SCALE GENOMIC DNA]</scope>
</reference>
<dbReference type="AlphaFoldDB" id="A0A1F7KAM3"/>
<dbReference type="Proteomes" id="UP000178450">
    <property type="component" value="Unassembled WGS sequence"/>
</dbReference>
<sequence>MAFTFTIPESVLPKGTKFKEGEVVDWGKKSLKEQTETEAIIDLAVELAIEPKAIFKHLKVNLGEMVKKGQLLAQKKGLLGSKDLKAPHSAEVRGINHEEGTLTLAISQITNVPFAIKATCVKKDKGHWYFKVSDGVEIPVQNSLDTNFGGYCSYIHSPSQISLETCETRIVITQDLDIMDQAKIAALGPIAIVSYEASYRDLSLPLLLLANKADWKNLFAKKWQLCLYLSANKFIYFFNP</sequence>
<protein>
    <submittedName>
        <fullName evidence="1">Uncharacterized protein</fullName>
    </submittedName>
</protein>
<organism evidence="1 2">
    <name type="scientific">Candidatus Roizmanbacteria bacterium RIFOXYA1_FULL_41_12</name>
    <dbReference type="NCBI Taxonomy" id="1802082"/>
    <lineage>
        <taxon>Bacteria</taxon>
        <taxon>Candidatus Roizmaniibacteriota</taxon>
    </lineage>
</organism>